<dbReference type="InterPro" id="IPR005331">
    <property type="entry name" value="Sulfotransferase"/>
</dbReference>
<dbReference type="Proteomes" id="UP001430306">
    <property type="component" value="Unassembled WGS sequence"/>
</dbReference>
<sequence length="226" mass="25993">MTIDRGRNLLFVHIPKNAGKAVEVALGMITEREASGYRFRSIGNRFATYIQRASSDALVAKRLFGTLDYTVTAQHLTLQEMLLLGLVEESKLPKLFSAAVVRNPWDRAISTYAHLNGRLGTSDDFVRFWKDASMLSGPDHNIRAHLRPQISFLRDCEGRIAVRKILRFESLSVDFERMLKPYARAELSVIGRRNCKINHRDYLSRDAKKLVEKIFEADIEHFKYCF</sequence>
<dbReference type="InterPro" id="IPR027417">
    <property type="entry name" value="P-loop_NTPase"/>
</dbReference>
<evidence type="ECO:0000313" key="1">
    <source>
        <dbReference type="EMBL" id="MCC9640873.1"/>
    </source>
</evidence>
<reference evidence="1" key="1">
    <citation type="submission" date="2021-11" db="EMBL/GenBank/DDBJ databases">
        <title>Genome sequence.</title>
        <authorList>
            <person name="Sun Q."/>
        </authorList>
    </citation>
    <scope>NUCLEOTIDE SEQUENCE</scope>
    <source>
        <strain evidence="1">JC740</strain>
    </source>
</reference>
<keyword evidence="2" id="KW-1185">Reference proteome</keyword>
<name>A0ABS8NDF9_9BACT</name>
<dbReference type="Gene3D" id="3.40.50.300">
    <property type="entry name" value="P-loop containing nucleotide triphosphate hydrolases"/>
    <property type="match status" value="1"/>
</dbReference>
<dbReference type="RefSeq" id="WP_230270602.1">
    <property type="nucleotide sequence ID" value="NZ_JAJKFW010000003.1"/>
</dbReference>
<comment type="caution">
    <text evidence="1">The sequence shown here is derived from an EMBL/GenBank/DDBJ whole genome shotgun (WGS) entry which is preliminary data.</text>
</comment>
<protein>
    <submittedName>
        <fullName evidence="1">Sulfotransferase family protein</fullName>
    </submittedName>
</protein>
<gene>
    <name evidence="1" type="ORF">LOC71_01200</name>
</gene>
<accession>A0ABS8NDF9</accession>
<proteinExistence type="predicted"/>
<dbReference type="Pfam" id="PF03567">
    <property type="entry name" value="Sulfotransfer_2"/>
    <property type="match status" value="1"/>
</dbReference>
<evidence type="ECO:0000313" key="2">
    <source>
        <dbReference type="Proteomes" id="UP001430306"/>
    </source>
</evidence>
<dbReference type="SUPFAM" id="SSF52540">
    <property type="entry name" value="P-loop containing nucleoside triphosphate hydrolases"/>
    <property type="match status" value="1"/>
</dbReference>
<dbReference type="EMBL" id="JAJKFW010000003">
    <property type="protein sequence ID" value="MCC9640873.1"/>
    <property type="molecule type" value="Genomic_DNA"/>
</dbReference>
<organism evidence="1 2">
    <name type="scientific">Rhodopirellula halodulae</name>
    <dbReference type="NCBI Taxonomy" id="2894198"/>
    <lineage>
        <taxon>Bacteria</taxon>
        <taxon>Pseudomonadati</taxon>
        <taxon>Planctomycetota</taxon>
        <taxon>Planctomycetia</taxon>
        <taxon>Pirellulales</taxon>
        <taxon>Pirellulaceae</taxon>
        <taxon>Rhodopirellula</taxon>
    </lineage>
</organism>